<name>A0A7Y6DI41_9PSED</name>
<dbReference type="EMBL" id="JABFMR010000012">
    <property type="protein sequence ID" value="NUT87791.1"/>
    <property type="molecule type" value="Genomic_DNA"/>
</dbReference>
<organism evidence="1 2">
    <name type="scientific">Pseudomonas corrugata</name>
    <dbReference type="NCBI Taxonomy" id="47879"/>
    <lineage>
        <taxon>Bacteria</taxon>
        <taxon>Pseudomonadati</taxon>
        <taxon>Pseudomonadota</taxon>
        <taxon>Gammaproteobacteria</taxon>
        <taxon>Pseudomonadales</taxon>
        <taxon>Pseudomonadaceae</taxon>
        <taxon>Pseudomonas</taxon>
    </lineage>
</organism>
<dbReference type="RefSeq" id="WP_175362945.1">
    <property type="nucleotide sequence ID" value="NZ_JABFMR010000012.1"/>
</dbReference>
<protein>
    <submittedName>
        <fullName evidence="1">Uncharacterized protein</fullName>
    </submittedName>
</protein>
<dbReference type="AlphaFoldDB" id="A0A7Y6DI41"/>
<evidence type="ECO:0000313" key="1">
    <source>
        <dbReference type="EMBL" id="NUT87791.1"/>
    </source>
</evidence>
<sequence>MTKVELEAFAQEQIDLLRPKAVNTDRASGQRAKAKLLFFEALLAACSHTQTQEQFGLMDAVNDTFQKIGAFAPGDVFFNQPEKCCSLYRAAGLKPSPGVSKEPLGLRSMNV</sequence>
<reference evidence="1 2" key="1">
    <citation type="journal article" date="2020" name="Front. Plant Sci.">
        <title>Isolation of Rhizosphere Bacteria That Improve Quality and Water Stress Tolerance in Greenhouse Ornamentals.</title>
        <authorList>
            <person name="Nordstedt N.P."/>
            <person name="Jones M.L."/>
        </authorList>
    </citation>
    <scope>NUCLEOTIDE SEQUENCE [LARGE SCALE GENOMIC DNA]</scope>
    <source>
        <strain evidence="1 2">C7D2</strain>
    </source>
</reference>
<gene>
    <name evidence="1" type="ORF">HNO91_15255</name>
</gene>
<proteinExistence type="predicted"/>
<accession>A0A7Y6DI41</accession>
<evidence type="ECO:0000313" key="2">
    <source>
        <dbReference type="Proteomes" id="UP000536720"/>
    </source>
</evidence>
<dbReference type="Proteomes" id="UP000536720">
    <property type="component" value="Unassembled WGS sequence"/>
</dbReference>
<comment type="caution">
    <text evidence="1">The sequence shown here is derived from an EMBL/GenBank/DDBJ whole genome shotgun (WGS) entry which is preliminary data.</text>
</comment>